<organism evidence="6 7">
    <name type="scientific">Aeromicrobium marinum DSM 15272</name>
    <dbReference type="NCBI Taxonomy" id="585531"/>
    <lineage>
        <taxon>Bacteria</taxon>
        <taxon>Bacillati</taxon>
        <taxon>Actinomycetota</taxon>
        <taxon>Actinomycetes</taxon>
        <taxon>Propionibacteriales</taxon>
        <taxon>Nocardioidaceae</taxon>
        <taxon>Aeromicrobium</taxon>
    </lineage>
</organism>
<keyword evidence="7" id="KW-1185">Reference proteome</keyword>
<dbReference type="Gene3D" id="3.40.50.10420">
    <property type="entry name" value="NagB/RpiA/CoA transferase-like"/>
    <property type="match status" value="1"/>
</dbReference>
<dbReference type="AlphaFoldDB" id="E2SDJ2"/>
<comment type="caution">
    <text evidence="6">The sequence shown here is derived from an EMBL/GenBank/DDBJ whole genome shotgun (WGS) entry which is preliminary data.</text>
</comment>
<comment type="similarity">
    <text evidence="1 5">Belongs to the 5-formyltetrahydrofolate cyclo-ligase family.</text>
</comment>
<reference evidence="6" key="1">
    <citation type="submission" date="2010-08" db="EMBL/GenBank/DDBJ databases">
        <authorList>
            <person name="Muzny D."/>
            <person name="Qin X."/>
            <person name="Buhay C."/>
            <person name="Dugan-Rocha S."/>
            <person name="Ding Y."/>
            <person name="Chen G."/>
            <person name="Hawes A."/>
            <person name="Holder M."/>
            <person name="Jhangiani S."/>
            <person name="Johnson A."/>
            <person name="Khan Z."/>
            <person name="Li Z."/>
            <person name="Liu W."/>
            <person name="Liu X."/>
            <person name="Perez L."/>
            <person name="Shen H."/>
            <person name="Wang Q."/>
            <person name="Watt J."/>
            <person name="Xi L."/>
            <person name="Xin Y."/>
            <person name="Zhou J."/>
            <person name="Deng J."/>
            <person name="Jiang H."/>
            <person name="Liu Y."/>
            <person name="Qu J."/>
            <person name="Song X.-Z."/>
            <person name="Zhang L."/>
            <person name="Villasana D."/>
            <person name="Johnson A."/>
            <person name="Liu J."/>
            <person name="Liyanage D."/>
            <person name="Lorensuhewa L."/>
            <person name="Robinson T."/>
            <person name="Song A."/>
            <person name="Song B.-B."/>
            <person name="Dinh H."/>
            <person name="Thornton R."/>
            <person name="Coyle M."/>
            <person name="Francisco L."/>
            <person name="Jackson L."/>
            <person name="Javaid M."/>
            <person name="Korchina V."/>
            <person name="Kovar C."/>
            <person name="Mata R."/>
            <person name="Mathew T."/>
            <person name="Ngo R."/>
            <person name="Nguyen L."/>
            <person name="Nguyen N."/>
            <person name="Okwuonu G."/>
            <person name="Ongeri F."/>
            <person name="Pham C."/>
            <person name="Simmons D."/>
            <person name="Wilczek-Boney K."/>
            <person name="Hale W."/>
            <person name="Jakkamsetti A."/>
            <person name="Pham P."/>
            <person name="Ruth R."/>
            <person name="San Lucas F."/>
            <person name="Warren J."/>
            <person name="Zhang J."/>
            <person name="Zhao Z."/>
            <person name="Zhou C."/>
            <person name="Zhu D."/>
            <person name="Lee S."/>
            <person name="Bess C."/>
            <person name="Blankenburg K."/>
            <person name="Forbes L."/>
            <person name="Fu Q."/>
            <person name="Gubbala S."/>
            <person name="Hirani K."/>
            <person name="Jayaseelan J.C."/>
            <person name="Lara F."/>
            <person name="Munidasa M."/>
            <person name="Palculict T."/>
            <person name="Patil S."/>
            <person name="Pu L.-L."/>
            <person name="Saada N."/>
            <person name="Tang L."/>
            <person name="Weissenberger G."/>
            <person name="Zhu Y."/>
            <person name="Hemphill L."/>
            <person name="Shang Y."/>
            <person name="Youmans B."/>
            <person name="Ayvaz T."/>
            <person name="Ross M."/>
            <person name="Santibanez J."/>
            <person name="Aqrawi P."/>
            <person name="Gross S."/>
            <person name="Joshi V."/>
            <person name="Fowler G."/>
            <person name="Nazareth L."/>
            <person name="Reid J."/>
            <person name="Worley K."/>
            <person name="Petrosino J."/>
            <person name="Highlander S."/>
            <person name="Gibbs R."/>
        </authorList>
    </citation>
    <scope>NUCLEOTIDE SEQUENCE [LARGE SCALE GENOMIC DNA]</scope>
    <source>
        <strain evidence="6">DSM 15272</strain>
    </source>
</reference>
<keyword evidence="5" id="KW-0479">Metal-binding</keyword>
<dbReference type="GO" id="GO:0009396">
    <property type="term" value="P:folic acid-containing compound biosynthetic process"/>
    <property type="evidence" value="ECO:0007669"/>
    <property type="project" value="TreeGrafter"/>
</dbReference>
<evidence type="ECO:0000313" key="6">
    <source>
        <dbReference type="EMBL" id="EFQ82569.1"/>
    </source>
</evidence>
<feature type="binding site" evidence="4">
    <location>
        <begin position="8"/>
        <end position="12"/>
    </location>
    <ligand>
        <name>ATP</name>
        <dbReference type="ChEBI" id="CHEBI:30616"/>
    </ligand>
</feature>
<keyword evidence="3 4" id="KW-0067">ATP-binding</keyword>
<dbReference type="InterPro" id="IPR024185">
    <property type="entry name" value="FTHF_cligase-like_sf"/>
</dbReference>
<dbReference type="GO" id="GO:0046872">
    <property type="term" value="F:metal ion binding"/>
    <property type="evidence" value="ECO:0007669"/>
    <property type="project" value="UniProtKB-KW"/>
</dbReference>
<dbReference type="EC" id="6.3.3.2" evidence="5"/>
<accession>E2SDJ2</accession>
<dbReference type="PANTHER" id="PTHR23407:SF1">
    <property type="entry name" value="5-FORMYLTETRAHYDROFOLATE CYCLO-LIGASE"/>
    <property type="match status" value="1"/>
</dbReference>
<evidence type="ECO:0000256" key="4">
    <source>
        <dbReference type="PIRSR" id="PIRSR006806-1"/>
    </source>
</evidence>
<dbReference type="InterPro" id="IPR037171">
    <property type="entry name" value="NagB/RpiA_transferase-like"/>
</dbReference>
<evidence type="ECO:0000256" key="3">
    <source>
        <dbReference type="ARBA" id="ARBA00022840"/>
    </source>
</evidence>
<dbReference type="STRING" id="585531.HMPREF0063_11778"/>
<dbReference type="GO" id="GO:0005524">
    <property type="term" value="F:ATP binding"/>
    <property type="evidence" value="ECO:0007669"/>
    <property type="project" value="UniProtKB-KW"/>
</dbReference>
<dbReference type="PANTHER" id="PTHR23407">
    <property type="entry name" value="ATPASE INHIBITOR/5-FORMYLTETRAHYDROFOLATE CYCLO-LIGASE"/>
    <property type="match status" value="1"/>
</dbReference>
<dbReference type="EMBL" id="ACLF03000006">
    <property type="protein sequence ID" value="EFQ82569.1"/>
    <property type="molecule type" value="Genomic_DNA"/>
</dbReference>
<feature type="binding site" evidence="4">
    <location>
        <position position="59"/>
    </location>
    <ligand>
        <name>substrate</name>
    </ligand>
</feature>
<dbReference type="Pfam" id="PF01812">
    <property type="entry name" value="5-FTHF_cyc-lig"/>
    <property type="match status" value="1"/>
</dbReference>
<proteinExistence type="inferred from homology"/>
<dbReference type="RefSeq" id="WP_007076870.1">
    <property type="nucleotide sequence ID" value="NZ_CM001024.1"/>
</dbReference>
<dbReference type="GO" id="GO:0030272">
    <property type="term" value="F:5-formyltetrahydrofolate cyclo-ligase activity"/>
    <property type="evidence" value="ECO:0007669"/>
    <property type="project" value="UniProtKB-EC"/>
</dbReference>
<comment type="catalytic activity">
    <reaction evidence="5">
        <text>(6S)-5-formyl-5,6,7,8-tetrahydrofolate + ATP = (6R)-5,10-methenyltetrahydrofolate + ADP + phosphate</text>
        <dbReference type="Rhea" id="RHEA:10488"/>
        <dbReference type="ChEBI" id="CHEBI:30616"/>
        <dbReference type="ChEBI" id="CHEBI:43474"/>
        <dbReference type="ChEBI" id="CHEBI:57455"/>
        <dbReference type="ChEBI" id="CHEBI:57457"/>
        <dbReference type="ChEBI" id="CHEBI:456216"/>
        <dbReference type="EC" id="6.3.3.2"/>
    </reaction>
</comment>
<sequence>MSDLPSSKDEIRRAHLTARRGRSAAARVSVAEALAQHAAATAVLAGARRAAVYLSTASEPGTGPLIEGFLARGTEVLVPVVRDDGLLDWVLFDPAAVRTVGGLGISEPEGERLGPDAVAGVDVVVLPALAVDHAGRRLGRGAGYYDRALAGLPVVRCAVVHADELLPVVPSEPHDVPVDLVLTEAGVFRIRR</sequence>
<dbReference type="eggNOG" id="COG0212">
    <property type="taxonomic scope" value="Bacteria"/>
</dbReference>
<comment type="cofactor">
    <cofactor evidence="5">
        <name>Mg(2+)</name>
        <dbReference type="ChEBI" id="CHEBI:18420"/>
    </cofactor>
</comment>
<evidence type="ECO:0000256" key="2">
    <source>
        <dbReference type="ARBA" id="ARBA00022741"/>
    </source>
</evidence>
<dbReference type="Proteomes" id="UP000003111">
    <property type="component" value="Unassembled WGS sequence"/>
</dbReference>
<dbReference type="SUPFAM" id="SSF100950">
    <property type="entry name" value="NagB/RpiA/CoA transferase-like"/>
    <property type="match status" value="1"/>
</dbReference>
<feature type="binding site" evidence="4">
    <location>
        <begin position="137"/>
        <end position="145"/>
    </location>
    <ligand>
        <name>ATP</name>
        <dbReference type="ChEBI" id="CHEBI:30616"/>
    </ligand>
</feature>
<dbReference type="PIRSF" id="PIRSF006806">
    <property type="entry name" value="FTHF_cligase"/>
    <property type="match status" value="1"/>
</dbReference>
<keyword evidence="2 4" id="KW-0547">Nucleotide-binding</keyword>
<evidence type="ECO:0000256" key="5">
    <source>
        <dbReference type="RuleBase" id="RU361279"/>
    </source>
</evidence>
<dbReference type="HOGENOM" id="CLU_066245_1_0_11"/>
<feature type="binding site" evidence="4">
    <location>
        <position position="54"/>
    </location>
    <ligand>
        <name>substrate</name>
    </ligand>
</feature>
<name>E2SDJ2_9ACTN</name>
<evidence type="ECO:0000256" key="1">
    <source>
        <dbReference type="ARBA" id="ARBA00010638"/>
    </source>
</evidence>
<dbReference type="GO" id="GO:0035999">
    <property type="term" value="P:tetrahydrofolate interconversion"/>
    <property type="evidence" value="ECO:0007669"/>
    <property type="project" value="TreeGrafter"/>
</dbReference>
<keyword evidence="6" id="KW-0436">Ligase</keyword>
<dbReference type="InterPro" id="IPR002698">
    <property type="entry name" value="FTHF_cligase"/>
</dbReference>
<protein>
    <recommendedName>
        <fullName evidence="5">5-formyltetrahydrofolate cyclo-ligase</fullName>
        <ecNumber evidence="5">6.3.3.2</ecNumber>
    </recommendedName>
</protein>
<gene>
    <name evidence="6" type="ORF">HMPREF0063_11778</name>
</gene>
<evidence type="ECO:0000313" key="7">
    <source>
        <dbReference type="Proteomes" id="UP000003111"/>
    </source>
</evidence>
<keyword evidence="5" id="KW-0460">Magnesium</keyword>
<dbReference type="NCBIfam" id="TIGR02727">
    <property type="entry name" value="MTHFS_bact"/>
    <property type="match status" value="1"/>
</dbReference>